<feature type="binding site" evidence="6">
    <location>
        <position position="444"/>
    </location>
    <ligand>
        <name>Zn(2+)</name>
        <dbReference type="ChEBI" id="CHEBI:29105"/>
    </ligand>
</feature>
<dbReference type="GO" id="GO:0042759">
    <property type="term" value="P:long-chain fatty acid biosynthetic process"/>
    <property type="evidence" value="ECO:0007669"/>
    <property type="project" value="TreeGrafter"/>
</dbReference>
<dbReference type="GO" id="GO:0046872">
    <property type="term" value="F:metal ion binding"/>
    <property type="evidence" value="ECO:0007669"/>
    <property type="project" value="UniProtKB-KW"/>
</dbReference>
<feature type="domain" description="Neutral/alkaline non-lysosomal ceramidase N-terminal" evidence="9">
    <location>
        <begin position="378"/>
        <end position="446"/>
    </location>
</feature>
<accession>A0A674BAJ7</accession>
<comment type="catalytic activity">
    <reaction evidence="7">
        <text>an N-acylsphing-4-enine + H2O = sphing-4-enine + a fatty acid</text>
        <dbReference type="Rhea" id="RHEA:20856"/>
        <dbReference type="ChEBI" id="CHEBI:15377"/>
        <dbReference type="ChEBI" id="CHEBI:28868"/>
        <dbReference type="ChEBI" id="CHEBI:52639"/>
        <dbReference type="ChEBI" id="CHEBI:57756"/>
        <dbReference type="EC" id="3.5.1.23"/>
    </reaction>
</comment>
<dbReference type="PANTHER" id="PTHR12670">
    <property type="entry name" value="CERAMIDASE"/>
    <property type="match status" value="1"/>
</dbReference>
<feature type="binding site" evidence="6">
    <location>
        <position position="462"/>
    </location>
    <ligand>
        <name>Zn(2+)</name>
        <dbReference type="ChEBI" id="CHEBI:29105"/>
    </ligand>
</feature>
<proteinExistence type="inferred from homology"/>
<dbReference type="GO" id="GO:0046512">
    <property type="term" value="P:sphingosine biosynthetic process"/>
    <property type="evidence" value="ECO:0007669"/>
    <property type="project" value="TreeGrafter"/>
</dbReference>
<dbReference type="InterPro" id="IPR031331">
    <property type="entry name" value="NEUT/ALK_ceramidase_C"/>
</dbReference>
<dbReference type="FunFam" id="2.60.40.2300:FF:000001">
    <property type="entry name" value="N-acylsphingosine amidohydrolase 2"/>
    <property type="match status" value="1"/>
</dbReference>
<keyword evidence="7" id="KW-0746">Sphingolipid metabolism</keyword>
<dbReference type="InterPro" id="IPR006823">
    <property type="entry name" value="Ceramidase_alk"/>
</dbReference>
<evidence type="ECO:0000313" key="11">
    <source>
        <dbReference type="Ensembl" id="ENSSTUP00000068443.1"/>
    </source>
</evidence>
<dbReference type="InterPro" id="IPR038445">
    <property type="entry name" value="NCDase_C_sf"/>
</dbReference>
<dbReference type="AlphaFoldDB" id="A0A674BAJ7"/>
<keyword evidence="7" id="KW-0443">Lipid metabolism</keyword>
<feature type="domain" description="Neutral/alkaline non-lysosomal ceramidase N-terminal" evidence="9">
    <location>
        <begin position="27"/>
        <end position="373"/>
    </location>
</feature>
<dbReference type="Proteomes" id="UP000472277">
    <property type="component" value="Chromosome 10"/>
</dbReference>
<evidence type="ECO:0000256" key="5">
    <source>
        <dbReference type="PIRSR" id="PIRSR606823-1"/>
    </source>
</evidence>
<feature type="domain" description="Neutral/alkaline non-lysosomal ceramidase C-terminal" evidence="10">
    <location>
        <begin position="495"/>
        <end position="657"/>
    </location>
</feature>
<feature type="active site" description="Nucleophile" evidence="5">
    <location>
        <position position="277"/>
    </location>
</feature>
<dbReference type="GO" id="GO:0046514">
    <property type="term" value="P:ceramide catabolic process"/>
    <property type="evidence" value="ECO:0007669"/>
    <property type="project" value="InterPro"/>
</dbReference>
<keyword evidence="4 7" id="KW-0378">Hydrolase</keyword>
<keyword evidence="6" id="KW-0479">Metal-binding</keyword>
<dbReference type="PANTHER" id="PTHR12670:SF1">
    <property type="entry name" value="NEUTRAL CERAMIDASE"/>
    <property type="match status" value="1"/>
</dbReference>
<organism evidence="11 12">
    <name type="scientific">Salmo trutta</name>
    <name type="common">Brown trout</name>
    <dbReference type="NCBI Taxonomy" id="8032"/>
    <lineage>
        <taxon>Eukaryota</taxon>
        <taxon>Metazoa</taxon>
        <taxon>Chordata</taxon>
        <taxon>Craniata</taxon>
        <taxon>Vertebrata</taxon>
        <taxon>Euteleostomi</taxon>
        <taxon>Actinopterygii</taxon>
        <taxon>Neopterygii</taxon>
        <taxon>Teleostei</taxon>
        <taxon>Protacanthopterygii</taxon>
        <taxon>Salmoniformes</taxon>
        <taxon>Salmonidae</taxon>
        <taxon>Salmoninae</taxon>
        <taxon>Salmo</taxon>
    </lineage>
</organism>
<keyword evidence="12" id="KW-1185">Reference proteome</keyword>
<comment type="similarity">
    <text evidence="1 7">Belongs to the neutral ceramidase family.</text>
</comment>
<dbReference type="Gene3D" id="2.60.40.2300">
    <property type="entry name" value="Neutral/alkaline non-lysosomal ceramidase, C-terminal domain"/>
    <property type="match status" value="1"/>
</dbReference>
<gene>
    <name evidence="11" type="primary">ASAH2</name>
    <name evidence="11" type="synonym">asah2</name>
</gene>
<evidence type="ECO:0000259" key="10">
    <source>
        <dbReference type="Pfam" id="PF17048"/>
    </source>
</evidence>
<evidence type="ECO:0000256" key="7">
    <source>
        <dbReference type="RuleBase" id="RU366019"/>
    </source>
</evidence>
<reference evidence="11" key="1">
    <citation type="submission" date="2025-08" db="UniProtKB">
        <authorList>
            <consortium name="Ensembl"/>
        </authorList>
    </citation>
    <scope>IDENTIFICATION</scope>
</reference>
<feature type="binding site" evidence="6">
    <location>
        <position position="117"/>
    </location>
    <ligand>
        <name>Zn(2+)</name>
        <dbReference type="ChEBI" id="CHEBI:29105"/>
    </ligand>
</feature>
<evidence type="ECO:0000259" key="9">
    <source>
        <dbReference type="Pfam" id="PF04734"/>
    </source>
</evidence>
<evidence type="ECO:0000256" key="4">
    <source>
        <dbReference type="ARBA" id="ARBA00022801"/>
    </source>
</evidence>
<dbReference type="GO" id="GO:0005576">
    <property type="term" value="C:extracellular region"/>
    <property type="evidence" value="ECO:0007669"/>
    <property type="project" value="TreeGrafter"/>
</dbReference>
<evidence type="ECO:0000256" key="1">
    <source>
        <dbReference type="ARBA" id="ARBA00009835"/>
    </source>
</evidence>
<dbReference type="GeneTree" id="ENSGT00390000015792"/>
<dbReference type="Pfam" id="PF04734">
    <property type="entry name" value="Ceramidase_alk"/>
    <property type="match status" value="3"/>
</dbReference>
<feature type="binding site" evidence="6">
    <location>
        <position position="226"/>
    </location>
    <ligand>
        <name>Zn(2+)</name>
        <dbReference type="ChEBI" id="CHEBI:29105"/>
    </ligand>
</feature>
<evidence type="ECO:0000256" key="2">
    <source>
        <dbReference type="ARBA" id="ARBA00011891"/>
    </source>
</evidence>
<comment type="cofactor">
    <cofactor evidence="6">
        <name>Zn(2+)</name>
        <dbReference type="ChEBI" id="CHEBI:29105"/>
    </cofactor>
    <text evidence="6">Binds 1 zinc ion per subunit.</text>
</comment>
<feature type="compositionally biased region" description="Basic and acidic residues" evidence="8">
    <location>
        <begin position="1"/>
        <end position="11"/>
    </location>
</feature>
<dbReference type="InterPro" id="IPR031329">
    <property type="entry name" value="NEUT/ALK_ceramidase_N"/>
</dbReference>
<evidence type="ECO:0000256" key="8">
    <source>
        <dbReference type="SAM" id="MobiDB-lite"/>
    </source>
</evidence>
<feature type="domain" description="Neutral/alkaline non-lysosomal ceramidase N-terminal" evidence="9">
    <location>
        <begin position="447"/>
        <end position="491"/>
    </location>
</feature>
<feature type="region of interest" description="Disordered" evidence="8">
    <location>
        <begin position="1"/>
        <end position="24"/>
    </location>
</feature>
<evidence type="ECO:0000313" key="12">
    <source>
        <dbReference type="Proteomes" id="UP000472277"/>
    </source>
</evidence>
<dbReference type="Ensembl" id="ENSSTUT00000072584.1">
    <property type="protein sequence ID" value="ENSSTUP00000068443.1"/>
    <property type="gene ID" value="ENSSTUG00000029837.1"/>
</dbReference>
<name>A0A674BAJ7_SALTR</name>
<sequence length="661" mass="73110">MAVHWEDRLQEPEPTVSPTAGPHENPYLIGVGRADCTGPPGDVPLMGYANVEQTAAGIHTRLFSRAFIVDNGSKRVVFVTADIGMVSQRLRLEVLKELEVKYGNLYRQDNVILSGTHTHSGLGGYFQYTLFMITSKGYIKPSIKAIVNGIVKSIDIAHRNIKPGRIYMSKGELEESNLNRSPHSYLNNPAEERNKYKSNTDKQVTLLKFTDLDGDGMGMLSWFAVHAVSMNYTNQMVSSDNMGYASYLLEQEKNIGFLPGEGPFVAAFASSNLGDASPNIRGPFCANTGLPCDYLNSSCPIGGLKMCVALGPAGSDMFNNTKIIGENIFKRAKDLYGKARQEVRGPLHAAHQWVNMTDVTVQLNSTHTSTRGAKPKTVEGDPFWDGIRDALLGAPSNETQDCHRPKPILFSTGEMTWPLPWHPSIVDVQMITIGPVAIVAIPGEMTNAEVVVAGLCNIYTHYITTYEEYQIQRYEGASTIYGPHTLSAYIQKFRGLAKAIAEELPKGPEPPFFKDSQLFSLLPAAAVDKKPINTTFGEVLEQVDPEYTVGDVASVTFVAGNPRHSGDMVRDKTFVTVEKYHNSTAYWDVVHTDASWETRFHWVKNGAESNATIEWHIPLSAQAGSYRIRHFGHYKQRKGFLETVILAYEGVSDVFRVSKIT</sequence>
<evidence type="ECO:0000256" key="3">
    <source>
        <dbReference type="ARBA" id="ARBA00019235"/>
    </source>
</evidence>
<dbReference type="GO" id="GO:0017040">
    <property type="term" value="F:N-acylsphingosine amidohydrolase activity"/>
    <property type="evidence" value="ECO:0007669"/>
    <property type="project" value="UniProtKB-UniRule"/>
</dbReference>
<reference evidence="11" key="2">
    <citation type="submission" date="2025-09" db="UniProtKB">
        <authorList>
            <consortium name="Ensembl"/>
        </authorList>
    </citation>
    <scope>IDENTIFICATION</scope>
</reference>
<dbReference type="GO" id="GO:0005886">
    <property type="term" value="C:plasma membrane"/>
    <property type="evidence" value="ECO:0007669"/>
    <property type="project" value="UniProtKB-ARBA"/>
</dbReference>
<evidence type="ECO:0000256" key="6">
    <source>
        <dbReference type="PIRSR" id="PIRSR606823-2"/>
    </source>
</evidence>
<protein>
    <recommendedName>
        <fullName evidence="3 7">Neutral ceramidase</fullName>
        <ecNumber evidence="2 7">3.5.1.23</ecNumber>
    </recommendedName>
</protein>
<dbReference type="EC" id="3.5.1.23" evidence="2 7"/>
<dbReference type="GO" id="GO:0005737">
    <property type="term" value="C:cytoplasm"/>
    <property type="evidence" value="ECO:0007669"/>
    <property type="project" value="UniProtKB-ARBA"/>
</dbReference>
<keyword evidence="6" id="KW-0862">Zinc</keyword>
<dbReference type="Pfam" id="PF17048">
    <property type="entry name" value="Ceramidse_alk_C"/>
    <property type="match status" value="1"/>
</dbReference>